<keyword evidence="3" id="KW-1185">Reference proteome</keyword>
<feature type="compositionally biased region" description="Basic and acidic residues" evidence="1">
    <location>
        <begin position="93"/>
        <end position="122"/>
    </location>
</feature>
<dbReference type="SUPFAM" id="SSF52799">
    <property type="entry name" value="(Phosphotyrosine protein) phosphatases II"/>
    <property type="match status" value="1"/>
</dbReference>
<comment type="caution">
    <text evidence="2">The sequence shown here is derived from an EMBL/GenBank/DDBJ whole genome shotgun (WGS) entry which is preliminary data.</text>
</comment>
<evidence type="ECO:0000313" key="2">
    <source>
        <dbReference type="EMBL" id="CAB4252326.1"/>
    </source>
</evidence>
<reference evidence="2 3" key="1">
    <citation type="submission" date="2020-05" db="EMBL/GenBank/DDBJ databases">
        <authorList>
            <person name="Casaregola S."/>
            <person name="Devillers H."/>
            <person name="Grondin C."/>
        </authorList>
    </citation>
    <scope>NUCLEOTIDE SEQUENCE [LARGE SCALE GENOMIC DNA]</scope>
    <source>
        <strain evidence="2 3">CLIB 1767</strain>
    </source>
</reference>
<name>A0A8H2ZEJ0_9SACH</name>
<dbReference type="Pfam" id="PF03162">
    <property type="entry name" value="Y_phosphatase2"/>
    <property type="match status" value="2"/>
</dbReference>
<dbReference type="PANTHER" id="PTHR31126">
    <property type="entry name" value="TYROSINE-PROTEIN PHOSPHATASE"/>
    <property type="match status" value="1"/>
</dbReference>
<feature type="region of interest" description="Disordered" evidence="1">
    <location>
        <begin position="307"/>
        <end position="332"/>
    </location>
</feature>
<gene>
    <name evidence="2" type="ORF">KABA2_01S11066</name>
</gene>
<dbReference type="InterPro" id="IPR029021">
    <property type="entry name" value="Prot-tyrosine_phosphatase-like"/>
</dbReference>
<dbReference type="EMBL" id="CAEFZW010000001">
    <property type="protein sequence ID" value="CAB4252326.1"/>
    <property type="molecule type" value="Genomic_DNA"/>
</dbReference>
<evidence type="ECO:0000256" key="1">
    <source>
        <dbReference type="SAM" id="MobiDB-lite"/>
    </source>
</evidence>
<dbReference type="InterPro" id="IPR004861">
    <property type="entry name" value="Siw14-like"/>
</dbReference>
<dbReference type="Gene3D" id="3.90.190.10">
    <property type="entry name" value="Protein tyrosine phosphatase superfamily"/>
    <property type="match status" value="1"/>
</dbReference>
<proteinExistence type="predicted"/>
<evidence type="ECO:0000313" key="3">
    <source>
        <dbReference type="Proteomes" id="UP000644660"/>
    </source>
</evidence>
<dbReference type="GeneID" id="64855450"/>
<feature type="region of interest" description="Disordered" evidence="1">
    <location>
        <begin position="81"/>
        <end position="134"/>
    </location>
</feature>
<dbReference type="GO" id="GO:0016791">
    <property type="term" value="F:phosphatase activity"/>
    <property type="evidence" value="ECO:0007669"/>
    <property type="project" value="TreeGrafter"/>
</dbReference>
<accession>A0A8H2ZEJ0</accession>
<dbReference type="RefSeq" id="XP_041404364.1">
    <property type="nucleotide sequence ID" value="XM_041548430.1"/>
</dbReference>
<dbReference type="CDD" id="cd17662">
    <property type="entry name" value="PFA-DSP_Oca4"/>
    <property type="match status" value="1"/>
</dbReference>
<dbReference type="OrthoDB" id="6375174at2759"/>
<dbReference type="Proteomes" id="UP000644660">
    <property type="component" value="Unassembled WGS sequence"/>
</dbReference>
<organism evidence="2 3">
    <name type="scientific">Maudiozyma barnettii</name>
    <dbReference type="NCBI Taxonomy" id="61262"/>
    <lineage>
        <taxon>Eukaryota</taxon>
        <taxon>Fungi</taxon>
        <taxon>Dikarya</taxon>
        <taxon>Ascomycota</taxon>
        <taxon>Saccharomycotina</taxon>
        <taxon>Saccharomycetes</taxon>
        <taxon>Saccharomycetales</taxon>
        <taxon>Saccharomycetaceae</taxon>
        <taxon>Maudiozyma</taxon>
    </lineage>
</organism>
<protein>
    <submittedName>
        <fullName evidence="2">Similar to Saccharomyces cerevisiae YCR095C OCA4 Cytoplasmic protein required for replication of Brome mosaic virus in Saccharomyces cerevisiae</fullName>
    </submittedName>
</protein>
<sequence>MLVPPANFGIAEEGIYRCSKVETLNLSFLETLDLKTVIYIGGQEPSKFFKEFFNRSSIEWLSIRTTDYANVGAQVNSLKNSEIASDEEDDEESKDRQNSVHMSLERNDTVGGRKQEQVRDSDFSTSTIENHSSADNRMDGIIEDQEDVTEIRAPIKNKHLKYILNDSDELMLIKSYCLKKTFKMLLDQKFYNILLVDKTALLIGILRKIQKWNISSIINEYRLYAGKNRSYFAETYLELIELRIEQETIDAINSDKKALLNIESPKDVIDNHRKLSRSNLIFVTENDLCNPPEVPARMIAIVEETERRENPDIQNEEDEFDGESQKSYGMKRSTSDMGIFGHRYRLTFNRKENGDYDYYKNENSQNTEADYIRLQIPNELELPEWFKFQRDTWEQDNAPDVHHFYKEQIFV</sequence>
<dbReference type="AlphaFoldDB" id="A0A8H2ZEJ0"/>
<dbReference type="PANTHER" id="PTHR31126:SF70">
    <property type="entry name" value="PROTEIN OCA4"/>
    <property type="match status" value="1"/>
</dbReference>